<evidence type="ECO:0000313" key="3">
    <source>
        <dbReference type="Proteomes" id="UP001303760"/>
    </source>
</evidence>
<dbReference type="PANTHER" id="PTHR24148">
    <property type="entry name" value="ANKYRIN REPEAT DOMAIN-CONTAINING PROTEIN 39 HOMOLOG-RELATED"/>
    <property type="match status" value="1"/>
</dbReference>
<protein>
    <submittedName>
        <fullName evidence="2">Heterokaryon incompatibility protein-domain-containing protein</fullName>
    </submittedName>
</protein>
<dbReference type="InterPro" id="IPR052895">
    <property type="entry name" value="HetReg/Transcr_Mod"/>
</dbReference>
<dbReference type="AlphaFoldDB" id="A0AAN7HCI5"/>
<proteinExistence type="predicted"/>
<gene>
    <name evidence="2" type="ORF">C8A03DRAFT_33509</name>
</gene>
<reference evidence="2" key="1">
    <citation type="journal article" date="2023" name="Mol. Phylogenet. Evol.">
        <title>Genome-scale phylogeny and comparative genomics of the fungal order Sordariales.</title>
        <authorList>
            <person name="Hensen N."/>
            <person name="Bonometti L."/>
            <person name="Westerberg I."/>
            <person name="Brannstrom I.O."/>
            <person name="Guillou S."/>
            <person name="Cros-Aarteil S."/>
            <person name="Calhoun S."/>
            <person name="Haridas S."/>
            <person name="Kuo A."/>
            <person name="Mondo S."/>
            <person name="Pangilinan J."/>
            <person name="Riley R."/>
            <person name="LaButti K."/>
            <person name="Andreopoulos B."/>
            <person name="Lipzen A."/>
            <person name="Chen C."/>
            <person name="Yan M."/>
            <person name="Daum C."/>
            <person name="Ng V."/>
            <person name="Clum A."/>
            <person name="Steindorff A."/>
            <person name="Ohm R.A."/>
            <person name="Martin F."/>
            <person name="Silar P."/>
            <person name="Natvig D.O."/>
            <person name="Lalanne C."/>
            <person name="Gautier V."/>
            <person name="Ament-Velasquez S.L."/>
            <person name="Kruys A."/>
            <person name="Hutchinson M.I."/>
            <person name="Powell A.J."/>
            <person name="Barry K."/>
            <person name="Miller A.N."/>
            <person name="Grigoriev I.V."/>
            <person name="Debuchy R."/>
            <person name="Gladieux P."/>
            <person name="Hiltunen Thoren M."/>
            <person name="Johannesson H."/>
        </authorList>
    </citation>
    <scope>NUCLEOTIDE SEQUENCE</scope>
    <source>
        <strain evidence="2">CBS 532.94</strain>
    </source>
</reference>
<dbReference type="Pfam" id="PF06985">
    <property type="entry name" value="HET"/>
    <property type="match status" value="1"/>
</dbReference>
<feature type="domain" description="Heterokaryon incompatibility" evidence="1">
    <location>
        <begin position="49"/>
        <end position="208"/>
    </location>
</feature>
<name>A0AAN7HCI5_9PEZI</name>
<accession>A0AAN7HCI5</accession>
<reference evidence="2" key="2">
    <citation type="submission" date="2023-05" db="EMBL/GenBank/DDBJ databases">
        <authorList>
            <consortium name="Lawrence Berkeley National Laboratory"/>
            <person name="Steindorff A."/>
            <person name="Hensen N."/>
            <person name="Bonometti L."/>
            <person name="Westerberg I."/>
            <person name="Brannstrom I.O."/>
            <person name="Guillou S."/>
            <person name="Cros-Aarteil S."/>
            <person name="Calhoun S."/>
            <person name="Haridas S."/>
            <person name="Kuo A."/>
            <person name="Mondo S."/>
            <person name="Pangilinan J."/>
            <person name="Riley R."/>
            <person name="Labutti K."/>
            <person name="Andreopoulos B."/>
            <person name="Lipzen A."/>
            <person name="Chen C."/>
            <person name="Yanf M."/>
            <person name="Daum C."/>
            <person name="Ng V."/>
            <person name="Clum A."/>
            <person name="Ohm R."/>
            <person name="Martin F."/>
            <person name="Silar P."/>
            <person name="Natvig D."/>
            <person name="Lalanne C."/>
            <person name="Gautier V."/>
            <person name="Ament-Velasquez S.L."/>
            <person name="Kruys A."/>
            <person name="Hutchinson M.I."/>
            <person name="Powell A.J."/>
            <person name="Barry K."/>
            <person name="Miller A.N."/>
            <person name="Grigoriev I.V."/>
            <person name="Debuchy R."/>
            <person name="Gladieux P."/>
            <person name="Thoren M.H."/>
            <person name="Johannesson H."/>
        </authorList>
    </citation>
    <scope>NUCLEOTIDE SEQUENCE</scope>
    <source>
        <strain evidence="2">CBS 532.94</strain>
    </source>
</reference>
<comment type="caution">
    <text evidence="2">The sequence shown here is derived from an EMBL/GenBank/DDBJ whole genome shotgun (WGS) entry which is preliminary data.</text>
</comment>
<evidence type="ECO:0000313" key="2">
    <source>
        <dbReference type="EMBL" id="KAK4238473.1"/>
    </source>
</evidence>
<dbReference type="EMBL" id="MU860094">
    <property type="protein sequence ID" value="KAK4238473.1"/>
    <property type="molecule type" value="Genomic_DNA"/>
</dbReference>
<dbReference type="InterPro" id="IPR010730">
    <property type="entry name" value="HET"/>
</dbReference>
<dbReference type="PANTHER" id="PTHR24148:SF64">
    <property type="entry name" value="HETEROKARYON INCOMPATIBILITY DOMAIN-CONTAINING PROTEIN"/>
    <property type="match status" value="1"/>
</dbReference>
<organism evidence="2 3">
    <name type="scientific">Achaetomium macrosporum</name>
    <dbReference type="NCBI Taxonomy" id="79813"/>
    <lineage>
        <taxon>Eukaryota</taxon>
        <taxon>Fungi</taxon>
        <taxon>Dikarya</taxon>
        <taxon>Ascomycota</taxon>
        <taxon>Pezizomycotina</taxon>
        <taxon>Sordariomycetes</taxon>
        <taxon>Sordariomycetidae</taxon>
        <taxon>Sordariales</taxon>
        <taxon>Chaetomiaceae</taxon>
        <taxon>Achaetomium</taxon>
    </lineage>
</organism>
<sequence length="269" mass="30827">MELNVDSDSRRPSDLDYHYAPLTQPNSIRLLHLYPASSDSEDLNDKLSYDATSYCWGDPNDIRVVFCDHRALHVTVSLYTALKRLRYADQDRILWADAVCINQKDNDEKGRQVQLMSRIYSQPTRVLICLGDDMTGLDGLTGCLRSAREVLPPETHDYGVLYENSKEILLEGHRLPKEGKPNLLDYNWAPMKNLLCRPCFDRRWIIQEVVLANDNDAAQPLVSYTIRRQLFQPGADEKIPIRVSEDGDGRLVLHLRGRVVDRIEEIASC</sequence>
<evidence type="ECO:0000259" key="1">
    <source>
        <dbReference type="Pfam" id="PF06985"/>
    </source>
</evidence>
<dbReference type="Proteomes" id="UP001303760">
    <property type="component" value="Unassembled WGS sequence"/>
</dbReference>
<keyword evidence="3" id="KW-1185">Reference proteome</keyword>